<dbReference type="HOGENOM" id="CLU_2509758_0_0_7"/>
<dbReference type="Proteomes" id="UP000006732">
    <property type="component" value="Chromosome"/>
</dbReference>
<dbReference type="AlphaFoldDB" id="A1ANA5"/>
<protein>
    <submittedName>
        <fullName evidence="1">Uncharacterized protein</fullName>
    </submittedName>
</protein>
<name>A1ANA5_PELPD</name>
<accession>A1ANA5</accession>
<reference evidence="1 2" key="1">
    <citation type="submission" date="2006-10" db="EMBL/GenBank/DDBJ databases">
        <title>Complete sequence of chromosome of Pelobacter propionicus DSM 2379.</title>
        <authorList>
            <consortium name="US DOE Joint Genome Institute"/>
            <person name="Copeland A."/>
            <person name="Lucas S."/>
            <person name="Lapidus A."/>
            <person name="Barry K."/>
            <person name="Detter J.C."/>
            <person name="Glavina del Rio T."/>
            <person name="Hammon N."/>
            <person name="Israni S."/>
            <person name="Dalin E."/>
            <person name="Tice H."/>
            <person name="Pitluck S."/>
            <person name="Saunders E."/>
            <person name="Brettin T."/>
            <person name="Bruce D."/>
            <person name="Han C."/>
            <person name="Tapia R."/>
            <person name="Schmutz J."/>
            <person name="Larimer F."/>
            <person name="Land M."/>
            <person name="Hauser L."/>
            <person name="Kyrpides N."/>
            <person name="Kim E."/>
            <person name="Lovley D."/>
            <person name="Richardson P."/>
        </authorList>
    </citation>
    <scope>NUCLEOTIDE SEQUENCE [LARGE SCALE GENOMIC DNA]</scope>
    <source>
        <strain evidence="2">DSM 2379 / NBRC 103807 / OttBd1</strain>
    </source>
</reference>
<evidence type="ECO:0000313" key="2">
    <source>
        <dbReference type="Proteomes" id="UP000006732"/>
    </source>
</evidence>
<proteinExistence type="predicted"/>
<keyword evidence="2" id="KW-1185">Reference proteome</keyword>
<dbReference type="KEGG" id="ppd:Ppro_1204"/>
<organism evidence="1 2">
    <name type="scientific">Pelobacter propionicus (strain DSM 2379 / NBRC 103807 / OttBd1)</name>
    <dbReference type="NCBI Taxonomy" id="338966"/>
    <lineage>
        <taxon>Bacteria</taxon>
        <taxon>Pseudomonadati</taxon>
        <taxon>Thermodesulfobacteriota</taxon>
        <taxon>Desulfuromonadia</taxon>
        <taxon>Desulfuromonadales</taxon>
        <taxon>Desulfuromonadaceae</taxon>
        <taxon>Pelobacter</taxon>
    </lineage>
</organism>
<evidence type="ECO:0000313" key="1">
    <source>
        <dbReference type="EMBL" id="ABK98825.1"/>
    </source>
</evidence>
<gene>
    <name evidence="1" type="ordered locus">Ppro_1204</name>
</gene>
<dbReference type="EMBL" id="CP000482">
    <property type="protein sequence ID" value="ABK98825.1"/>
    <property type="molecule type" value="Genomic_DNA"/>
</dbReference>
<sequence>MVLHPTRTAKLSISSLVCGQSTSIHMVVFDSRQKAVEKYGQNSPADCKGLLAVNHEAPFAGELQLCIFLKPENPVLWTGIQPSFT</sequence>